<keyword evidence="14" id="KW-1185">Reference proteome</keyword>
<dbReference type="PANTHER" id="PTHR30194:SF3">
    <property type="entry name" value="CROSSOVER JUNCTION ENDODEOXYRIBONUCLEASE RUVC"/>
    <property type="match status" value="1"/>
</dbReference>
<evidence type="ECO:0000256" key="3">
    <source>
        <dbReference type="ARBA" id="ARBA00022722"/>
    </source>
</evidence>
<keyword evidence="3" id="KW-0540">Nuclease</keyword>
<dbReference type="GO" id="GO:0009378">
    <property type="term" value="F:four-way junction helicase activity"/>
    <property type="evidence" value="ECO:0007669"/>
    <property type="project" value="InterPro"/>
</dbReference>
<dbReference type="InterPro" id="IPR012337">
    <property type="entry name" value="RNaseH-like_sf"/>
</dbReference>
<dbReference type="AlphaFoldDB" id="A0A2A2K769"/>
<dbReference type="GO" id="GO:0009379">
    <property type="term" value="C:Holliday junction helicase complex"/>
    <property type="evidence" value="ECO:0007669"/>
    <property type="project" value="InterPro"/>
</dbReference>
<dbReference type="STRING" id="2018661.A0A2A2K769"/>
<comment type="similarity">
    <text evidence="1">Belongs to the RuvC family.</text>
</comment>
<gene>
    <name evidence="13" type="ORF">WR25_21001</name>
</gene>
<keyword evidence="4" id="KW-0479">Metal-binding</keyword>
<dbReference type="InterPro" id="IPR011114">
    <property type="entry name" value="RuvA_C"/>
</dbReference>
<evidence type="ECO:0000313" key="13">
    <source>
        <dbReference type="EMBL" id="PAV69723.1"/>
    </source>
</evidence>
<dbReference type="NCBIfam" id="TIGR00084">
    <property type="entry name" value="ruvA"/>
    <property type="match status" value="1"/>
</dbReference>
<dbReference type="SUPFAM" id="SSF50249">
    <property type="entry name" value="Nucleic acid-binding proteins"/>
    <property type="match status" value="1"/>
</dbReference>
<keyword evidence="7" id="KW-0378">Hydrolase</keyword>
<dbReference type="GO" id="GO:0003677">
    <property type="term" value="F:DNA binding"/>
    <property type="evidence" value="ECO:0007669"/>
    <property type="project" value="UniProtKB-KW"/>
</dbReference>
<organism evidence="13 14">
    <name type="scientific">Diploscapter pachys</name>
    <dbReference type="NCBI Taxonomy" id="2018661"/>
    <lineage>
        <taxon>Eukaryota</taxon>
        <taxon>Metazoa</taxon>
        <taxon>Ecdysozoa</taxon>
        <taxon>Nematoda</taxon>
        <taxon>Chromadorea</taxon>
        <taxon>Rhabditida</taxon>
        <taxon>Rhabditina</taxon>
        <taxon>Rhabditomorpha</taxon>
        <taxon>Rhabditoidea</taxon>
        <taxon>Rhabditidae</taxon>
        <taxon>Diploscapter</taxon>
    </lineage>
</organism>
<comment type="caution">
    <text evidence="13">The sequence shown here is derived from an EMBL/GenBank/DDBJ whole genome shotgun (WGS) entry which is preliminary data.</text>
</comment>
<feature type="domain" description="Helix-hairpin-helix DNA-binding motif class 1" evidence="12">
    <location>
        <begin position="135"/>
        <end position="154"/>
    </location>
</feature>
<keyword evidence="2" id="KW-0963">Cytoplasm</keyword>
<keyword evidence="11" id="KW-0234">DNA repair</keyword>
<accession>A0A2A2K769</accession>
<dbReference type="InterPro" id="IPR012340">
    <property type="entry name" value="NA-bd_OB-fold"/>
</dbReference>
<evidence type="ECO:0000256" key="8">
    <source>
        <dbReference type="ARBA" id="ARBA00022842"/>
    </source>
</evidence>
<dbReference type="InterPro" id="IPR010994">
    <property type="entry name" value="RuvA_2-like"/>
</dbReference>
<dbReference type="Gene3D" id="1.10.8.10">
    <property type="entry name" value="DNA helicase RuvA subunit, C-terminal domain"/>
    <property type="match status" value="1"/>
</dbReference>
<evidence type="ECO:0000256" key="7">
    <source>
        <dbReference type="ARBA" id="ARBA00022801"/>
    </source>
</evidence>
<dbReference type="Proteomes" id="UP000218231">
    <property type="component" value="Unassembled WGS sequence"/>
</dbReference>
<dbReference type="SUPFAM" id="SSF47781">
    <property type="entry name" value="RuvA domain 2-like"/>
    <property type="match status" value="1"/>
</dbReference>
<dbReference type="GO" id="GO:0005524">
    <property type="term" value="F:ATP binding"/>
    <property type="evidence" value="ECO:0007669"/>
    <property type="project" value="InterPro"/>
</dbReference>
<dbReference type="GO" id="GO:0006281">
    <property type="term" value="P:DNA repair"/>
    <property type="evidence" value="ECO:0007669"/>
    <property type="project" value="UniProtKB-KW"/>
</dbReference>
<sequence>MIILGLDPGLGTTGWGVIHADGNRLRHIANGQIKTDPSMPLPRRLSNLHAALVDVILAERPDGAAVEEGRLDSTGIDHAVIDVGGVGYLVGASARTLAAIGPVGEAAMLHTEMLVAEDSIRLVGFARAEERDWFRLLTGVQGVGSRVALAILSALDTQEIARAVSAQDKAMVARANGVGPKLAERIVRELKDKVGTVALGPAAAAQVVPVGASADAVSALLNLGFRPAEAANAVGAAEEDLGPGATLDALVRLALHGALMAWIEQRVEAGGYADVSAYLCHLIRQDLQANGFALPAPDQDDVSEQTGATLSSTV</sequence>
<dbReference type="SMART" id="SM00278">
    <property type="entry name" value="HhH1"/>
    <property type="match status" value="2"/>
</dbReference>
<dbReference type="Pfam" id="PF14520">
    <property type="entry name" value="HHH_5"/>
    <property type="match status" value="1"/>
</dbReference>
<dbReference type="HAMAP" id="MF_00031">
    <property type="entry name" value="DNA_HJ_migration_RuvA"/>
    <property type="match status" value="1"/>
</dbReference>
<dbReference type="InterPro" id="IPR003583">
    <property type="entry name" value="Hlx-hairpin-Hlx_DNA-bd_motif"/>
</dbReference>
<evidence type="ECO:0000256" key="1">
    <source>
        <dbReference type="ARBA" id="ARBA00009518"/>
    </source>
</evidence>
<evidence type="ECO:0000256" key="5">
    <source>
        <dbReference type="ARBA" id="ARBA00022759"/>
    </source>
</evidence>
<keyword evidence="10" id="KW-0233">DNA recombination</keyword>
<dbReference type="InterPro" id="IPR013849">
    <property type="entry name" value="DNA_helicase_Holl-junc_RuvA_I"/>
</dbReference>
<dbReference type="InterPro" id="IPR036267">
    <property type="entry name" value="RuvA_C_sf"/>
</dbReference>
<dbReference type="Pfam" id="PF07499">
    <property type="entry name" value="RuvA_C"/>
    <property type="match status" value="1"/>
</dbReference>
<dbReference type="InterPro" id="IPR036397">
    <property type="entry name" value="RNaseH_sf"/>
</dbReference>
<dbReference type="PANTHER" id="PTHR30194">
    <property type="entry name" value="CROSSOVER JUNCTION ENDODEOXYRIBONUCLEASE RUVC"/>
    <property type="match status" value="1"/>
</dbReference>
<dbReference type="SUPFAM" id="SSF53098">
    <property type="entry name" value="Ribonuclease H-like"/>
    <property type="match status" value="1"/>
</dbReference>
<dbReference type="Gene3D" id="1.10.150.20">
    <property type="entry name" value="5' to 3' exonuclease, C-terminal subdomain"/>
    <property type="match status" value="1"/>
</dbReference>
<feature type="domain" description="Helix-hairpin-helix DNA-binding motif class 1" evidence="12">
    <location>
        <begin position="170"/>
        <end position="189"/>
    </location>
</feature>
<evidence type="ECO:0000256" key="4">
    <source>
        <dbReference type="ARBA" id="ARBA00022723"/>
    </source>
</evidence>
<evidence type="ECO:0000259" key="12">
    <source>
        <dbReference type="SMART" id="SM00278"/>
    </source>
</evidence>
<dbReference type="InterPro" id="IPR002176">
    <property type="entry name" value="X-over_junc_endoDNase_RuvC"/>
</dbReference>
<keyword evidence="5" id="KW-0255">Endonuclease</keyword>
<proteinExistence type="inferred from homology"/>
<name>A0A2A2K769_9BILA</name>
<dbReference type="GO" id="GO:0046872">
    <property type="term" value="F:metal ion binding"/>
    <property type="evidence" value="ECO:0007669"/>
    <property type="project" value="UniProtKB-KW"/>
</dbReference>
<keyword evidence="9" id="KW-0238">DNA-binding</keyword>
<dbReference type="GO" id="GO:0004520">
    <property type="term" value="F:DNA endonuclease activity"/>
    <property type="evidence" value="ECO:0007669"/>
    <property type="project" value="InterPro"/>
</dbReference>
<evidence type="ECO:0000256" key="10">
    <source>
        <dbReference type="ARBA" id="ARBA00023172"/>
    </source>
</evidence>
<dbReference type="InterPro" id="IPR000085">
    <property type="entry name" value="RuvA"/>
</dbReference>
<evidence type="ECO:0000256" key="2">
    <source>
        <dbReference type="ARBA" id="ARBA00022490"/>
    </source>
</evidence>
<dbReference type="EMBL" id="LIAE01009454">
    <property type="protein sequence ID" value="PAV69723.1"/>
    <property type="molecule type" value="Genomic_DNA"/>
</dbReference>
<dbReference type="SUPFAM" id="SSF46929">
    <property type="entry name" value="DNA helicase RuvA subunit, C-terminal domain"/>
    <property type="match status" value="1"/>
</dbReference>
<evidence type="ECO:0000256" key="9">
    <source>
        <dbReference type="ARBA" id="ARBA00023125"/>
    </source>
</evidence>
<protein>
    <recommendedName>
        <fullName evidence="12">Helix-hairpin-helix DNA-binding motif class 1 domain-containing protein</fullName>
    </recommendedName>
</protein>
<evidence type="ECO:0000313" key="14">
    <source>
        <dbReference type="Proteomes" id="UP000218231"/>
    </source>
</evidence>
<reference evidence="13 14" key="1">
    <citation type="journal article" date="2017" name="Curr. Biol.">
        <title>Genome architecture and evolution of a unichromosomal asexual nematode.</title>
        <authorList>
            <person name="Fradin H."/>
            <person name="Zegar C."/>
            <person name="Gutwein M."/>
            <person name="Lucas J."/>
            <person name="Kovtun M."/>
            <person name="Corcoran D."/>
            <person name="Baugh L.R."/>
            <person name="Kiontke K."/>
            <person name="Gunsalus K."/>
            <person name="Fitch D.H."/>
            <person name="Piano F."/>
        </authorList>
    </citation>
    <scope>NUCLEOTIDE SEQUENCE [LARGE SCALE GENOMIC DNA]</scope>
    <source>
        <strain evidence="13">PF1309</strain>
    </source>
</reference>
<dbReference type="Pfam" id="PF01330">
    <property type="entry name" value="RuvA_N"/>
    <property type="match status" value="1"/>
</dbReference>
<dbReference type="GO" id="GO:0006310">
    <property type="term" value="P:DNA recombination"/>
    <property type="evidence" value="ECO:0007669"/>
    <property type="project" value="UniProtKB-KW"/>
</dbReference>
<keyword evidence="6" id="KW-0227">DNA damage</keyword>
<dbReference type="Gene3D" id="3.30.420.10">
    <property type="entry name" value="Ribonuclease H-like superfamily/Ribonuclease H"/>
    <property type="match status" value="1"/>
</dbReference>
<evidence type="ECO:0000256" key="6">
    <source>
        <dbReference type="ARBA" id="ARBA00022763"/>
    </source>
</evidence>
<keyword evidence="8" id="KW-0460">Magnesium</keyword>
<dbReference type="OrthoDB" id="8300371at2759"/>
<dbReference type="GO" id="GO:0016787">
    <property type="term" value="F:hydrolase activity"/>
    <property type="evidence" value="ECO:0007669"/>
    <property type="project" value="UniProtKB-KW"/>
</dbReference>
<evidence type="ECO:0000256" key="11">
    <source>
        <dbReference type="ARBA" id="ARBA00023204"/>
    </source>
</evidence>